<sequence length="383" mass="41562">MKRKVLASLLCVAMGVTMIGSTAVFAEDAAEETTDEAATEENAEAEDADAEEAADDTAEAASDVLAKPDMEGVDVENAKIGISIYQFTDNFMTLYRTELVRYLTEDLGFNPDNVIVQDGKNDQAEQTNQINNFITDQVDVMILNLVQSSSAPQVTDMCNEAGIPVVYINRQPDETESDRWASDGLKATYIGADARQSGTFQGEEILETENKGDINGDGKVSYIMVQGDPENIDAQYRTEYSIKALTDAGVEVDELLLQRGDWDQAKGQQIVQDALTQYGDDVEVVFCNNDAMALGALQAIQAAGRTVGKDIYLVGVDALTDAVQNIVDGNFTGTVFNDYFSQAQGAANLAVKFLKGEEVDPVNMVDYVKVTADNAQEILDKIK</sequence>
<dbReference type="InterPro" id="IPR025997">
    <property type="entry name" value="SBP_2_dom"/>
</dbReference>
<accession>A0ABT2TR33</accession>
<feature type="domain" description="Periplasmic binding protein" evidence="7">
    <location>
        <begin position="80"/>
        <end position="358"/>
    </location>
</feature>
<evidence type="ECO:0000256" key="3">
    <source>
        <dbReference type="ARBA" id="ARBA00022597"/>
    </source>
</evidence>
<evidence type="ECO:0000313" key="8">
    <source>
        <dbReference type="EMBL" id="MCU6764674.1"/>
    </source>
</evidence>
<gene>
    <name evidence="8" type="ORF">OCV61_04525</name>
</gene>
<evidence type="ECO:0000313" key="9">
    <source>
        <dbReference type="Proteomes" id="UP001652409"/>
    </source>
</evidence>
<name>A0ABT2TR33_9FIRM</name>
<feature type="region of interest" description="Disordered" evidence="5">
    <location>
        <begin position="29"/>
        <end position="65"/>
    </location>
</feature>
<feature type="chain" id="PRO_5045327327" evidence="6">
    <location>
        <begin position="27"/>
        <end position="383"/>
    </location>
</feature>
<reference evidence="8 9" key="1">
    <citation type="journal article" date="2021" name="ISME Commun">
        <title>Automated analysis of genomic sequences facilitates high-throughput and comprehensive description of bacteria.</title>
        <authorList>
            <person name="Hitch T.C.A."/>
        </authorList>
    </citation>
    <scope>NUCLEOTIDE SEQUENCE [LARGE SCALE GENOMIC DNA]</scope>
    <source>
        <strain evidence="8 9">Sanger_23</strain>
    </source>
</reference>
<evidence type="ECO:0000259" key="7">
    <source>
        <dbReference type="Pfam" id="PF13407"/>
    </source>
</evidence>
<proteinExistence type="predicted"/>
<dbReference type="EMBL" id="JAOQJL010000006">
    <property type="protein sequence ID" value="MCU6764674.1"/>
    <property type="molecule type" value="Genomic_DNA"/>
</dbReference>
<dbReference type="Proteomes" id="UP001652409">
    <property type="component" value="Unassembled WGS sequence"/>
</dbReference>
<dbReference type="PANTHER" id="PTHR30036:SF2">
    <property type="entry name" value="D-GALACTOSE_METHYL-GALACTOSIDE BINDING PERIPLASMIC PROTEIN MGLB"/>
    <property type="match status" value="1"/>
</dbReference>
<evidence type="ECO:0000256" key="5">
    <source>
        <dbReference type="SAM" id="MobiDB-lite"/>
    </source>
</evidence>
<evidence type="ECO:0000256" key="4">
    <source>
        <dbReference type="ARBA" id="ARBA00022729"/>
    </source>
</evidence>
<evidence type="ECO:0000256" key="1">
    <source>
        <dbReference type="ARBA" id="ARBA00004196"/>
    </source>
</evidence>
<feature type="compositionally biased region" description="Acidic residues" evidence="5">
    <location>
        <begin position="29"/>
        <end position="58"/>
    </location>
</feature>
<keyword evidence="2" id="KW-0813">Transport</keyword>
<keyword evidence="4 6" id="KW-0732">Signal</keyword>
<comment type="subcellular location">
    <subcellularLocation>
        <location evidence="1">Cell envelope</location>
    </subcellularLocation>
</comment>
<organism evidence="8 9">
    <name type="scientific">Blautia ammoniilytica</name>
    <dbReference type="NCBI Taxonomy" id="2981782"/>
    <lineage>
        <taxon>Bacteria</taxon>
        <taxon>Bacillati</taxon>
        <taxon>Bacillota</taxon>
        <taxon>Clostridia</taxon>
        <taxon>Lachnospirales</taxon>
        <taxon>Lachnospiraceae</taxon>
        <taxon>Blautia</taxon>
    </lineage>
</organism>
<keyword evidence="9" id="KW-1185">Reference proteome</keyword>
<dbReference type="PANTHER" id="PTHR30036">
    <property type="entry name" value="D-XYLOSE-BINDING PERIPLASMIC PROTEIN"/>
    <property type="match status" value="1"/>
</dbReference>
<dbReference type="SUPFAM" id="SSF53822">
    <property type="entry name" value="Periplasmic binding protein-like I"/>
    <property type="match status" value="1"/>
</dbReference>
<evidence type="ECO:0000256" key="6">
    <source>
        <dbReference type="SAM" id="SignalP"/>
    </source>
</evidence>
<dbReference type="Gene3D" id="3.40.50.2300">
    <property type="match status" value="2"/>
</dbReference>
<dbReference type="InterPro" id="IPR050555">
    <property type="entry name" value="Bact_Solute-Bind_Prot2"/>
</dbReference>
<dbReference type="Pfam" id="PF13407">
    <property type="entry name" value="Peripla_BP_4"/>
    <property type="match status" value="1"/>
</dbReference>
<protein>
    <submittedName>
        <fullName evidence="8">Substrate-binding domain-containing protein</fullName>
    </submittedName>
</protein>
<dbReference type="InterPro" id="IPR028082">
    <property type="entry name" value="Peripla_BP_I"/>
</dbReference>
<dbReference type="RefSeq" id="WP_158420865.1">
    <property type="nucleotide sequence ID" value="NZ_JAOQJL010000006.1"/>
</dbReference>
<comment type="caution">
    <text evidence="8">The sequence shown here is derived from an EMBL/GenBank/DDBJ whole genome shotgun (WGS) entry which is preliminary data.</text>
</comment>
<evidence type="ECO:0000256" key="2">
    <source>
        <dbReference type="ARBA" id="ARBA00022448"/>
    </source>
</evidence>
<keyword evidence="3" id="KW-0762">Sugar transport</keyword>
<feature type="signal peptide" evidence="6">
    <location>
        <begin position="1"/>
        <end position="26"/>
    </location>
</feature>